<organism evidence="2 3">
    <name type="scientific">Phytophthora sojae (strain P6497)</name>
    <name type="common">Soybean stem and root rot agent</name>
    <name type="synonym">Phytophthora megasperma f. sp. glycines</name>
    <dbReference type="NCBI Taxonomy" id="1094619"/>
    <lineage>
        <taxon>Eukaryota</taxon>
        <taxon>Sar</taxon>
        <taxon>Stramenopiles</taxon>
        <taxon>Oomycota</taxon>
        <taxon>Peronosporomycetes</taxon>
        <taxon>Peronosporales</taxon>
        <taxon>Peronosporaceae</taxon>
        <taxon>Phytophthora</taxon>
    </lineage>
</organism>
<keyword evidence="3" id="KW-1185">Reference proteome</keyword>
<dbReference type="EMBL" id="JH159156">
    <property type="protein sequence ID" value="EGZ14043.1"/>
    <property type="molecule type" value="Genomic_DNA"/>
</dbReference>
<dbReference type="GeneID" id="20647085"/>
<dbReference type="InParanoid" id="G4ZSG3"/>
<evidence type="ECO:0000313" key="3">
    <source>
        <dbReference type="Proteomes" id="UP000002640"/>
    </source>
</evidence>
<sequence length="110" mass="11463">MARHLRQPAHRLAECEGTCPRSQPRSPRTRRAKTSGTGGGDPKSAEDDGLSKSTEHGLEIKGTKDGRNTKGATDGGDTKSVLDSGETKSAKGGEGIKCAEGKSEGEDGRQ</sequence>
<accession>G4ZSG3</accession>
<proteinExistence type="predicted"/>
<name>G4ZSG3_PHYSP</name>
<dbReference type="RefSeq" id="XP_009531472.1">
    <property type="nucleotide sequence ID" value="XM_009533177.1"/>
</dbReference>
<gene>
    <name evidence="2" type="ORF">PHYSODRAFT_335721</name>
</gene>
<evidence type="ECO:0000313" key="2">
    <source>
        <dbReference type="EMBL" id="EGZ14043.1"/>
    </source>
</evidence>
<dbReference type="AlphaFoldDB" id="G4ZSG3"/>
<evidence type="ECO:0000256" key="1">
    <source>
        <dbReference type="SAM" id="MobiDB-lite"/>
    </source>
</evidence>
<dbReference type="KEGG" id="psoj:PHYSODRAFT_335721"/>
<feature type="compositionally biased region" description="Basic and acidic residues" evidence="1">
    <location>
        <begin position="43"/>
        <end position="68"/>
    </location>
</feature>
<protein>
    <submittedName>
        <fullName evidence="2">Uncharacterized protein</fullName>
    </submittedName>
</protein>
<dbReference type="Proteomes" id="UP000002640">
    <property type="component" value="Unassembled WGS sequence"/>
</dbReference>
<reference evidence="2 3" key="1">
    <citation type="journal article" date="2006" name="Science">
        <title>Phytophthora genome sequences uncover evolutionary origins and mechanisms of pathogenesis.</title>
        <authorList>
            <person name="Tyler B.M."/>
            <person name="Tripathy S."/>
            <person name="Zhang X."/>
            <person name="Dehal P."/>
            <person name="Jiang R.H."/>
            <person name="Aerts A."/>
            <person name="Arredondo F.D."/>
            <person name="Baxter L."/>
            <person name="Bensasson D."/>
            <person name="Beynon J.L."/>
            <person name="Chapman J."/>
            <person name="Damasceno C.M."/>
            <person name="Dorrance A.E."/>
            <person name="Dou D."/>
            <person name="Dickerman A.W."/>
            <person name="Dubchak I.L."/>
            <person name="Garbelotto M."/>
            <person name="Gijzen M."/>
            <person name="Gordon S.G."/>
            <person name="Govers F."/>
            <person name="Grunwald N.J."/>
            <person name="Huang W."/>
            <person name="Ivors K.L."/>
            <person name="Jones R.W."/>
            <person name="Kamoun S."/>
            <person name="Krampis K."/>
            <person name="Lamour K.H."/>
            <person name="Lee M.K."/>
            <person name="McDonald W.H."/>
            <person name="Medina M."/>
            <person name="Meijer H.J."/>
            <person name="Nordberg E.K."/>
            <person name="Maclean D.J."/>
            <person name="Ospina-Giraldo M.D."/>
            <person name="Morris P.F."/>
            <person name="Phuntumart V."/>
            <person name="Putnam N.H."/>
            <person name="Rash S."/>
            <person name="Rose J.K."/>
            <person name="Sakihama Y."/>
            <person name="Salamov A.A."/>
            <person name="Savidor A."/>
            <person name="Scheuring C.F."/>
            <person name="Smith B.M."/>
            <person name="Sobral B.W."/>
            <person name="Terry A."/>
            <person name="Torto-Alalibo T.A."/>
            <person name="Win J."/>
            <person name="Xu Z."/>
            <person name="Zhang H."/>
            <person name="Grigoriev I.V."/>
            <person name="Rokhsar D.S."/>
            <person name="Boore J.L."/>
        </authorList>
    </citation>
    <scope>NUCLEOTIDE SEQUENCE [LARGE SCALE GENOMIC DNA]</scope>
    <source>
        <strain evidence="2 3">P6497</strain>
    </source>
</reference>
<feature type="compositionally biased region" description="Basic and acidic residues" evidence="1">
    <location>
        <begin position="97"/>
        <end position="110"/>
    </location>
</feature>
<feature type="region of interest" description="Disordered" evidence="1">
    <location>
        <begin position="1"/>
        <end position="110"/>
    </location>
</feature>